<evidence type="ECO:0000256" key="5">
    <source>
        <dbReference type="ARBA" id="ARBA00012839"/>
    </source>
</evidence>
<dbReference type="Pfam" id="PF13424">
    <property type="entry name" value="TPR_12"/>
    <property type="match status" value="1"/>
</dbReference>
<evidence type="ECO:0000256" key="10">
    <source>
        <dbReference type="ARBA" id="ARBA00022824"/>
    </source>
</evidence>
<feature type="repeat" description="TPR" evidence="13">
    <location>
        <begin position="1033"/>
        <end position="1066"/>
    </location>
</feature>
<keyword evidence="11 15" id="KW-1133">Transmembrane helix</keyword>
<dbReference type="SUPFAM" id="SSF48452">
    <property type="entry name" value="TPR-like"/>
    <property type="match status" value="2"/>
</dbReference>
<keyword evidence="12 15" id="KW-0472">Membrane</keyword>
<comment type="subcellular location">
    <subcellularLocation>
        <location evidence="2">Endoplasmic reticulum</location>
    </subcellularLocation>
    <subcellularLocation>
        <location evidence="1">Membrane</location>
        <topology evidence="1">Multi-pass membrane protein</topology>
    </subcellularLocation>
</comment>
<evidence type="ECO:0000256" key="3">
    <source>
        <dbReference type="ARBA" id="ARBA00004922"/>
    </source>
</evidence>
<keyword evidence="10" id="KW-0256">Endoplasmic reticulum</keyword>
<dbReference type="InterPro" id="IPR013105">
    <property type="entry name" value="TPR_2"/>
</dbReference>
<feature type="transmembrane region" description="Helical" evidence="15">
    <location>
        <begin position="415"/>
        <end position="438"/>
    </location>
</feature>
<dbReference type="Gene3D" id="1.25.40.10">
    <property type="entry name" value="Tetratricopeptide repeat domain"/>
    <property type="match status" value="4"/>
</dbReference>
<evidence type="ECO:0000259" key="16">
    <source>
        <dbReference type="Pfam" id="PF08409"/>
    </source>
</evidence>
<keyword evidence="7 15" id="KW-0812">Transmembrane</keyword>
<feature type="transmembrane region" description="Helical" evidence="15">
    <location>
        <begin position="384"/>
        <end position="403"/>
    </location>
</feature>
<protein>
    <recommendedName>
        <fullName evidence="5">dolichyl-phosphate-mannose--protein mannosyltransferase</fullName>
        <ecNumber evidence="5">2.4.1.109</ecNumber>
    </recommendedName>
</protein>
<feature type="compositionally biased region" description="Gly residues" evidence="14">
    <location>
        <begin position="216"/>
        <end position="226"/>
    </location>
</feature>
<dbReference type="Proteomes" id="UP000002254">
    <property type="component" value="Chromosome 27"/>
</dbReference>
<dbReference type="PANTHER" id="PTHR44809">
    <property type="match status" value="1"/>
</dbReference>
<feature type="transmembrane region" description="Helical" evidence="15">
    <location>
        <begin position="720"/>
        <end position="738"/>
    </location>
</feature>
<feature type="transmembrane region" description="Helical" evidence="15">
    <location>
        <begin position="669"/>
        <end position="688"/>
    </location>
</feature>
<dbReference type="Pfam" id="PF08409">
    <property type="entry name" value="TMTC_DUF1736"/>
    <property type="match status" value="1"/>
</dbReference>
<evidence type="ECO:0000256" key="2">
    <source>
        <dbReference type="ARBA" id="ARBA00004240"/>
    </source>
</evidence>
<evidence type="ECO:0000256" key="14">
    <source>
        <dbReference type="SAM" id="MobiDB-lite"/>
    </source>
</evidence>
<comment type="pathway">
    <text evidence="3">Protein modification; protein glycosylation.</text>
</comment>
<evidence type="ECO:0000256" key="8">
    <source>
        <dbReference type="ARBA" id="ARBA00022737"/>
    </source>
</evidence>
<sequence length="1164" mass="127269">MFQEPAQGAARTPTPTPTPTPGRRRGASRARGAPEAPAQGGGRPRAEPGRGFGSSGSPAAPRRPGCRLPGTRPPLSSGARGVRTCSARPAPARGRPRRSGAGGRQAGPRGPASASRAPRAAAPLHLRAGRGGPGPGMARGGRRRERAGHAQRRGGGGGGGRGRREAGGGGRGAAVYLRRGQLGGAGGGGARGAGGGAAPPHHARAPLRGGCQAPGSGQGSGGGGGTMVVTGGDRAPSRRPGCGLARVGAAALLAGASCLCYGRSLRGEFVHDDVWAIVNNPDVRPGAPLRWSIFSNDFWGKGMAENTSHKSYRPLCVLTFKLNIFLTGMNPFYFHAVNVVLHCLVTLVLMYTCDKAVFRNRGLAFATALLFAVHPIHTEAVAGIVGRADVLACLLFLLAFLSYNRSVDQHHVGECFPPTASPFFLLLSLFLGTCAMLVKETGVTVFGVCLVYDLFSLSHKQEKSSNGVIHQRSPQQPGSPQPPSLPTHPHRENGKQHRFPHRGAWGGCHSPSPPEPKSSGFPGSPRAMWSMMRCLTARSNRNFLLTMRPFLKRATLVISYVTVVLYFRLWIMGGSMPLFSEQDNPASFSPYILTRFLTYSYLLAFNVWLLLAPVTLCYDWQVGSIPLVETIWDVRNLATILLAVVMALLSLHCLAAFKRLEHKEVLVGLLFLVFPFIPASNLFFRVGFVVAERVLYMPSMGYCILFVHGLSKLCTWLNRCGATTLTVSTVLLLLLFSWKTVKQNEIWLSRESLFRSGVQTLPHNAKVHYNYANFLKDQGRNREAISHYRTALRLYPRHASALNNLGTLTRDAAEAKMYYQRALQLNPQHNRALFNLGNLLKSQEKKEEAITLLKDSIQYGPEFADAYSSLASLLAEQERFKEAEEIYQAGIKNCPDSSDLHNNYGVFLVDTGSPEKAVAHYQQAIALSPSHHVAMVNLGRLYRSLGDNSAAEEWYKRALQVARKAEILSPLGALYYNTGRYEEALQIYREAAALQPSQRELRLALAQVLAVMGQTKEAEKMTNHIVSEETGCLECYRLLSAIYSKQEHHDKALDVIDKALQLKPKDPKVVSELFFTKGNQLREQNLLDKAFESYKAAVELNPDQAQAWMNMGGIQHIKGNYVSARAYYERALQLVPDSKLLQENLAKLDRLEKRLQEVREKDQT</sequence>
<keyword evidence="9 13" id="KW-0802">TPR repeat</keyword>
<dbReference type="Ensembl" id="ENSCAFT00000017221.5">
    <property type="protein sequence ID" value="ENSCAFP00000015936.4"/>
    <property type="gene ID" value="ENSCAFG00000010821.5"/>
</dbReference>
<evidence type="ECO:0000313" key="17">
    <source>
        <dbReference type="Ensembl" id="ENSCAFP00000015936.4"/>
    </source>
</evidence>
<feature type="transmembrane region" description="Helical" evidence="15">
    <location>
        <begin position="592"/>
        <end position="616"/>
    </location>
</feature>
<evidence type="ECO:0000256" key="7">
    <source>
        <dbReference type="ARBA" id="ARBA00022692"/>
    </source>
</evidence>
<organism evidence="17 18">
    <name type="scientific">Canis lupus familiaris</name>
    <name type="common">Dog</name>
    <name type="synonym">Canis familiaris</name>
    <dbReference type="NCBI Taxonomy" id="9615"/>
    <lineage>
        <taxon>Eukaryota</taxon>
        <taxon>Metazoa</taxon>
        <taxon>Chordata</taxon>
        <taxon>Craniata</taxon>
        <taxon>Vertebrata</taxon>
        <taxon>Euteleostomi</taxon>
        <taxon>Mammalia</taxon>
        <taxon>Eutheria</taxon>
        <taxon>Laurasiatheria</taxon>
        <taxon>Carnivora</taxon>
        <taxon>Caniformia</taxon>
        <taxon>Canidae</taxon>
        <taxon>Canis</taxon>
    </lineage>
</organism>
<feature type="transmembrane region" description="Helical" evidence="15">
    <location>
        <begin position="332"/>
        <end position="350"/>
    </location>
</feature>
<evidence type="ECO:0000256" key="6">
    <source>
        <dbReference type="ARBA" id="ARBA00022679"/>
    </source>
</evidence>
<evidence type="ECO:0000313" key="18">
    <source>
        <dbReference type="Proteomes" id="UP000002254"/>
    </source>
</evidence>
<dbReference type="Pfam" id="PF14559">
    <property type="entry name" value="TPR_19"/>
    <property type="match status" value="1"/>
</dbReference>
<dbReference type="Pfam" id="PF07719">
    <property type="entry name" value="TPR_2"/>
    <property type="match status" value="1"/>
</dbReference>
<evidence type="ECO:0000256" key="13">
    <source>
        <dbReference type="PROSITE-ProRule" id="PRU00339"/>
    </source>
</evidence>
<reference evidence="17 18" key="1">
    <citation type="journal article" date="2005" name="Nature">
        <title>Genome sequence, comparative analysis and haplotype structure of the domestic dog.</title>
        <authorList>
            <consortium name="Broad Sequencing Platform"/>
            <person name="Lindblad-Toh K."/>
            <person name="Wade C.M."/>
            <person name="Mikkelsen T.S."/>
            <person name="Karlsson E.K."/>
            <person name="Jaffe D.B."/>
            <person name="Kamal M."/>
            <person name="Clamp M."/>
            <person name="Chang J.L."/>
            <person name="Kulbokas E.J. III"/>
            <person name="Zody M.C."/>
            <person name="Mauceli E."/>
            <person name="Xie X."/>
            <person name="Breen M."/>
            <person name="Wayne R.K."/>
            <person name="Ostrander E.A."/>
            <person name="Ponting C.P."/>
            <person name="Galibert F."/>
            <person name="Smith D.R."/>
            <person name="DeJong P.J."/>
            <person name="Kirkness E."/>
            <person name="Alvarez P."/>
            <person name="Biagi T."/>
            <person name="Brockman W."/>
            <person name="Butler J."/>
            <person name="Chin C.W."/>
            <person name="Cook A."/>
            <person name="Cuff J."/>
            <person name="Daly M.J."/>
            <person name="DeCaprio D."/>
            <person name="Gnerre S."/>
            <person name="Grabherr M."/>
            <person name="Kellis M."/>
            <person name="Kleber M."/>
            <person name="Bardeleben C."/>
            <person name="Goodstadt L."/>
            <person name="Heger A."/>
            <person name="Hitte C."/>
            <person name="Kim L."/>
            <person name="Koepfli K.P."/>
            <person name="Parker H.G."/>
            <person name="Pollinger J.P."/>
            <person name="Searle S.M."/>
            <person name="Sutter N.B."/>
            <person name="Thomas R."/>
            <person name="Webber C."/>
            <person name="Baldwin J."/>
            <person name="Abebe A."/>
            <person name="Abouelleil A."/>
            <person name="Aftuck L."/>
            <person name="Ait-Zahra M."/>
            <person name="Aldredge T."/>
            <person name="Allen N."/>
            <person name="An P."/>
            <person name="Anderson S."/>
            <person name="Antoine C."/>
            <person name="Arachchi H."/>
            <person name="Aslam A."/>
            <person name="Ayotte L."/>
            <person name="Bachantsang P."/>
            <person name="Barry A."/>
            <person name="Bayul T."/>
            <person name="Benamara M."/>
            <person name="Berlin A."/>
            <person name="Bessette D."/>
            <person name="Blitshteyn B."/>
            <person name="Bloom T."/>
            <person name="Blye J."/>
            <person name="Boguslavskiy L."/>
            <person name="Bonnet C."/>
            <person name="Boukhgalter B."/>
            <person name="Brown A."/>
            <person name="Cahill P."/>
            <person name="Calixte N."/>
            <person name="Camarata J."/>
            <person name="Cheshatsang Y."/>
            <person name="Chu J."/>
            <person name="Citroen M."/>
            <person name="Collymore A."/>
            <person name="Cooke P."/>
            <person name="Dawoe T."/>
            <person name="Daza R."/>
            <person name="Decktor K."/>
            <person name="DeGray S."/>
            <person name="Dhargay N."/>
            <person name="Dooley K."/>
            <person name="Dooley K."/>
            <person name="Dorje P."/>
            <person name="Dorjee K."/>
            <person name="Dorris L."/>
            <person name="Duffey N."/>
            <person name="Dupes A."/>
            <person name="Egbiremolen O."/>
            <person name="Elong R."/>
            <person name="Falk J."/>
            <person name="Farina A."/>
            <person name="Faro S."/>
            <person name="Ferguson D."/>
            <person name="Ferreira P."/>
            <person name="Fisher S."/>
            <person name="FitzGerald M."/>
            <person name="Foley K."/>
            <person name="Foley C."/>
            <person name="Franke A."/>
            <person name="Friedrich D."/>
            <person name="Gage D."/>
            <person name="Garber M."/>
            <person name="Gearin G."/>
            <person name="Giannoukos G."/>
            <person name="Goode T."/>
            <person name="Goyette A."/>
            <person name="Graham J."/>
            <person name="Grandbois E."/>
            <person name="Gyaltsen K."/>
            <person name="Hafez N."/>
            <person name="Hagopian D."/>
            <person name="Hagos B."/>
            <person name="Hall J."/>
            <person name="Healy C."/>
            <person name="Hegarty R."/>
            <person name="Honan T."/>
            <person name="Horn A."/>
            <person name="Houde N."/>
            <person name="Hughes L."/>
            <person name="Hunnicutt L."/>
            <person name="Husby M."/>
            <person name="Jester B."/>
            <person name="Jones C."/>
            <person name="Kamat A."/>
            <person name="Kanga B."/>
            <person name="Kells C."/>
            <person name="Khazanovich D."/>
            <person name="Kieu A.C."/>
            <person name="Kisner P."/>
            <person name="Kumar M."/>
            <person name="Lance K."/>
            <person name="Landers T."/>
            <person name="Lara M."/>
            <person name="Lee W."/>
            <person name="Leger J.P."/>
            <person name="Lennon N."/>
            <person name="Leuper L."/>
            <person name="LeVine S."/>
            <person name="Liu J."/>
            <person name="Liu X."/>
            <person name="Lokyitsang Y."/>
            <person name="Lokyitsang T."/>
            <person name="Lui A."/>
            <person name="Macdonald J."/>
            <person name="Major J."/>
            <person name="Marabella R."/>
            <person name="Maru K."/>
            <person name="Matthews C."/>
            <person name="McDonough S."/>
            <person name="Mehta T."/>
            <person name="Meldrim J."/>
            <person name="Melnikov A."/>
            <person name="Meneus L."/>
            <person name="Mihalev A."/>
            <person name="Mihova T."/>
            <person name="Miller K."/>
            <person name="Mittelman R."/>
            <person name="Mlenga V."/>
            <person name="Mulrain L."/>
            <person name="Munson G."/>
            <person name="Navidi A."/>
            <person name="Naylor J."/>
            <person name="Nguyen T."/>
            <person name="Nguyen N."/>
            <person name="Nguyen C."/>
            <person name="Nguyen T."/>
            <person name="Nicol R."/>
            <person name="Norbu N."/>
            <person name="Norbu C."/>
            <person name="Novod N."/>
            <person name="Nyima T."/>
            <person name="Olandt P."/>
            <person name="O'Neill B."/>
            <person name="O'Neill K."/>
            <person name="Osman S."/>
            <person name="Oyono L."/>
            <person name="Patti C."/>
            <person name="Perrin D."/>
            <person name="Phunkhang P."/>
            <person name="Pierre F."/>
            <person name="Priest M."/>
            <person name="Rachupka A."/>
            <person name="Raghuraman S."/>
            <person name="Rameau R."/>
            <person name="Ray V."/>
            <person name="Raymond C."/>
            <person name="Rege F."/>
            <person name="Rise C."/>
            <person name="Rogers J."/>
            <person name="Rogov P."/>
            <person name="Sahalie J."/>
            <person name="Settipalli S."/>
            <person name="Sharpe T."/>
            <person name="Shea T."/>
            <person name="Sheehan M."/>
            <person name="Sherpa N."/>
            <person name="Shi J."/>
            <person name="Shih D."/>
            <person name="Sloan J."/>
            <person name="Smith C."/>
            <person name="Sparrow T."/>
            <person name="Stalker J."/>
            <person name="Stange-Thomann N."/>
            <person name="Stavropoulos S."/>
            <person name="Stone C."/>
            <person name="Stone S."/>
            <person name="Sykes S."/>
            <person name="Tchuinga P."/>
            <person name="Tenzing P."/>
            <person name="Tesfaye S."/>
            <person name="Thoulutsang D."/>
            <person name="Thoulutsang Y."/>
            <person name="Topham K."/>
            <person name="Topping I."/>
            <person name="Tsamla T."/>
            <person name="Vassiliev H."/>
            <person name="Venkataraman V."/>
            <person name="Vo A."/>
            <person name="Wangchuk T."/>
            <person name="Wangdi T."/>
            <person name="Weiand M."/>
            <person name="Wilkinson J."/>
            <person name="Wilson A."/>
            <person name="Yadav S."/>
            <person name="Yang S."/>
            <person name="Yang X."/>
            <person name="Young G."/>
            <person name="Yu Q."/>
            <person name="Zainoun J."/>
            <person name="Zembek L."/>
            <person name="Zimmer A."/>
            <person name="Lander E.S."/>
        </authorList>
    </citation>
    <scope>NUCLEOTIDE SEQUENCE [LARGE SCALE GENOMIC DNA]</scope>
    <source>
        <strain evidence="17">Boxer</strain>
    </source>
</reference>
<dbReference type="FunFam" id="1.25.40.10:FF:000308">
    <property type="entry name" value="Transmembrane and tetratricopeptide repeat-containing 1"/>
    <property type="match status" value="1"/>
</dbReference>
<dbReference type="EC" id="2.4.1.109" evidence="5"/>
<gene>
    <name evidence="17" type="primary">TMTC1</name>
</gene>
<dbReference type="OrthoDB" id="19588at2759"/>
<accession>A0A8P0NCT1</accession>
<feature type="compositionally biased region" description="Pro residues" evidence="14">
    <location>
        <begin position="477"/>
        <end position="486"/>
    </location>
</feature>
<evidence type="ECO:0000256" key="12">
    <source>
        <dbReference type="ARBA" id="ARBA00023136"/>
    </source>
</evidence>
<feature type="repeat" description="TPR" evidence="13">
    <location>
        <begin position="965"/>
        <end position="998"/>
    </location>
</feature>
<reference evidence="17" key="2">
    <citation type="submission" date="2025-08" db="UniProtKB">
        <authorList>
            <consortium name="Ensembl"/>
        </authorList>
    </citation>
    <scope>IDENTIFICATION</scope>
</reference>
<feature type="compositionally biased region" description="Low complexity" evidence="14">
    <location>
        <begin position="206"/>
        <end position="215"/>
    </location>
</feature>
<feature type="repeat" description="TPR" evidence="13">
    <location>
        <begin position="864"/>
        <end position="897"/>
    </location>
</feature>
<feature type="compositionally biased region" description="Gly residues" evidence="14">
    <location>
        <begin position="184"/>
        <end position="197"/>
    </location>
</feature>
<feature type="compositionally biased region" description="Low complexity" evidence="14">
    <location>
        <begin position="29"/>
        <end position="38"/>
    </location>
</feature>
<feature type="compositionally biased region" description="Low complexity" evidence="14">
    <location>
        <begin position="1"/>
        <end position="13"/>
    </location>
</feature>
<evidence type="ECO:0000256" key="4">
    <source>
        <dbReference type="ARBA" id="ARBA00007882"/>
    </source>
</evidence>
<dbReference type="PROSITE" id="PS50293">
    <property type="entry name" value="TPR_REGION"/>
    <property type="match status" value="1"/>
</dbReference>
<evidence type="ECO:0000256" key="11">
    <source>
        <dbReference type="ARBA" id="ARBA00022989"/>
    </source>
</evidence>
<feature type="compositionally biased region" description="Low complexity" evidence="14">
    <location>
        <begin position="106"/>
        <end position="126"/>
    </location>
</feature>
<feature type="region of interest" description="Disordered" evidence="14">
    <location>
        <begin position="1"/>
        <end position="171"/>
    </location>
</feature>
<dbReference type="AlphaFoldDB" id="A0A8P0NCT1"/>
<feature type="repeat" description="TPR" evidence="13">
    <location>
        <begin position="1105"/>
        <end position="1138"/>
    </location>
</feature>
<feature type="repeat" description="TPR" evidence="13">
    <location>
        <begin position="830"/>
        <end position="863"/>
    </location>
</feature>
<dbReference type="InterPro" id="IPR019734">
    <property type="entry name" value="TPR_rpt"/>
</dbReference>
<dbReference type="Pfam" id="PF13432">
    <property type="entry name" value="TPR_16"/>
    <property type="match status" value="2"/>
</dbReference>
<dbReference type="PANTHER" id="PTHR44809:SF1">
    <property type="entry name" value="PROTEIN O-MANNOSYL-TRANSFERASE TMTC1"/>
    <property type="match status" value="1"/>
</dbReference>
<feature type="repeat" description="TPR" evidence="13">
    <location>
        <begin position="898"/>
        <end position="931"/>
    </location>
</feature>
<evidence type="ECO:0000256" key="1">
    <source>
        <dbReference type="ARBA" id="ARBA00004141"/>
    </source>
</evidence>
<feature type="repeat" description="TPR" evidence="13">
    <location>
        <begin position="765"/>
        <end position="798"/>
    </location>
</feature>
<feature type="repeat" description="TPR" evidence="13">
    <location>
        <begin position="1071"/>
        <end position="1104"/>
    </location>
</feature>
<dbReference type="FunFam" id="1.25.40.10:FF:000526">
    <property type="entry name" value="Transmembrane and tetratricopeptide repeat-containing 1"/>
    <property type="match status" value="1"/>
</dbReference>
<feature type="domain" description="DUF1736" evidence="16">
    <location>
        <begin position="574"/>
        <end position="646"/>
    </location>
</feature>
<evidence type="ECO:0000256" key="15">
    <source>
        <dbReference type="SAM" id="Phobius"/>
    </source>
</evidence>
<feature type="transmembrane region" description="Helical" evidence="15">
    <location>
        <begin position="550"/>
        <end position="571"/>
    </location>
</feature>
<dbReference type="GO" id="GO:0004169">
    <property type="term" value="F:dolichyl-phosphate-mannose-protein mannosyltransferase activity"/>
    <property type="evidence" value="ECO:0007669"/>
    <property type="project" value="UniProtKB-EC"/>
</dbReference>
<name>A0A8P0NCT1_CANLF</name>
<dbReference type="InterPro" id="IPR013618">
    <property type="entry name" value="TMTC_DUF1736"/>
</dbReference>
<feature type="transmembrane region" description="Helical" evidence="15">
    <location>
        <begin position="636"/>
        <end position="657"/>
    </location>
</feature>
<dbReference type="PROSITE" id="PS50005">
    <property type="entry name" value="TPR"/>
    <property type="match status" value="8"/>
</dbReference>
<feature type="compositionally biased region" description="Basic residues" evidence="14">
    <location>
        <begin position="140"/>
        <end position="152"/>
    </location>
</feature>
<feature type="region of interest" description="Disordered" evidence="14">
    <location>
        <begin position="184"/>
        <end position="236"/>
    </location>
</feature>
<dbReference type="InterPro" id="IPR052943">
    <property type="entry name" value="TMTC_O-mannosyl-trnsfr"/>
</dbReference>
<feature type="region of interest" description="Disordered" evidence="14">
    <location>
        <begin position="465"/>
        <end position="522"/>
    </location>
</feature>
<dbReference type="GO" id="GO:0005783">
    <property type="term" value="C:endoplasmic reticulum"/>
    <property type="evidence" value="ECO:0007669"/>
    <property type="project" value="UniProtKB-SubCell"/>
</dbReference>
<keyword evidence="6" id="KW-0808">Transferase</keyword>
<keyword evidence="8" id="KW-0677">Repeat</keyword>
<dbReference type="SMART" id="SM00028">
    <property type="entry name" value="TPR"/>
    <property type="match status" value="10"/>
</dbReference>
<feature type="compositionally biased region" description="Gly residues" evidence="14">
    <location>
        <begin position="129"/>
        <end position="139"/>
    </location>
</feature>
<evidence type="ECO:0000256" key="9">
    <source>
        <dbReference type="ARBA" id="ARBA00022803"/>
    </source>
</evidence>
<dbReference type="GO" id="GO:0016020">
    <property type="term" value="C:membrane"/>
    <property type="evidence" value="ECO:0007669"/>
    <property type="project" value="UniProtKB-SubCell"/>
</dbReference>
<comment type="similarity">
    <text evidence="4">Belongs to the TMTC family.</text>
</comment>
<dbReference type="InterPro" id="IPR011990">
    <property type="entry name" value="TPR-like_helical_dom_sf"/>
</dbReference>
<proteinExistence type="inferred from homology"/>